<dbReference type="Proteomes" id="UP001171945">
    <property type="component" value="Unassembled WGS sequence"/>
</dbReference>
<proteinExistence type="predicted"/>
<sequence length="335" mass="40034">HSPEIWERFNNACQTAYEPCRTHFNIKSQERDRNLFEKQSLCDRLEKFTEETNWENANWKEVHRFIRDIENSWRDIGPTNRTHQKVIQRRYQAAMRFLELQLDEERQRNCHHRLQVMGAVEEIAHHLQEFIDAQQGAEKDDSETKKRIEYKINDAIDSVKKLQNQWQVTVPNNRSIEREFWKTFRNACDSVFNHRKQQQEEHKKELQVYMKAKIALCEQLEALTTSEGEESKNAHNRLKNFKADWKNIKADWSNKESRKKAKATEAIEDRFKKACQQIEKQYQAYLAVEQRKQLDLLKQKSAFCIEIEANKSTLLRAQNEPVWSTTVQAAWAELP</sequence>
<protein>
    <submittedName>
        <fullName evidence="1">DUF349 domain-containing protein</fullName>
    </submittedName>
</protein>
<feature type="non-terminal residue" evidence="1">
    <location>
        <position position="335"/>
    </location>
</feature>
<evidence type="ECO:0000313" key="2">
    <source>
        <dbReference type="Proteomes" id="UP001171945"/>
    </source>
</evidence>
<comment type="caution">
    <text evidence="1">The sequence shown here is derived from an EMBL/GenBank/DDBJ whole genome shotgun (WGS) entry which is preliminary data.</text>
</comment>
<dbReference type="InterPro" id="IPR007139">
    <property type="entry name" value="DUF349"/>
</dbReference>
<name>A0ABT7VWR3_9GAMM</name>
<accession>A0ABT7VWR3</accession>
<dbReference type="EMBL" id="JAUCGM010001027">
    <property type="protein sequence ID" value="MDM8564009.1"/>
    <property type="molecule type" value="Genomic_DNA"/>
</dbReference>
<keyword evidence="2" id="KW-1185">Reference proteome</keyword>
<organism evidence="1 2">
    <name type="scientific">Candidatus Marithioploca araucensis</name>
    <dbReference type="NCBI Taxonomy" id="70273"/>
    <lineage>
        <taxon>Bacteria</taxon>
        <taxon>Pseudomonadati</taxon>
        <taxon>Pseudomonadota</taxon>
        <taxon>Gammaproteobacteria</taxon>
        <taxon>Thiotrichales</taxon>
        <taxon>Thiotrichaceae</taxon>
        <taxon>Candidatus Marithioploca</taxon>
    </lineage>
</organism>
<dbReference type="Pfam" id="PF03993">
    <property type="entry name" value="DUF349"/>
    <property type="match status" value="2"/>
</dbReference>
<reference evidence="1" key="1">
    <citation type="submission" date="2023-06" db="EMBL/GenBank/DDBJ databases">
        <title>Uncultivated large filamentous bacteria from sulfidic sediments reveal new species and different genomic features in energy metabolism and defense.</title>
        <authorList>
            <person name="Fonseca A."/>
        </authorList>
    </citation>
    <scope>NUCLEOTIDE SEQUENCE</scope>
    <source>
        <strain evidence="1">HSG4</strain>
    </source>
</reference>
<evidence type="ECO:0000313" key="1">
    <source>
        <dbReference type="EMBL" id="MDM8564009.1"/>
    </source>
</evidence>
<feature type="non-terminal residue" evidence="1">
    <location>
        <position position="1"/>
    </location>
</feature>
<gene>
    <name evidence="1" type="ORF">QUF54_11720</name>
</gene>